<sequence>MHLPPSQSEVFDTAKDTVETLKSLGYDSYFVGGVACSLFGTLRSPNDIDIVVVGSSLSQEALKQQLVSANPKFYTVASKDPYATYRVLWYRLGSSYSRRSCKVDLLQPGVMNIPHVPTRKIVRLAHPLGYGNGFAFPAMPFIPLLLLKLQAWQDHGESTKTYMRMKQPVDVRDLADLLTQYATKSWMRADNGKWVESSFMQAGRRRIRKFLQVYPSDKSQWRAILLVLNEHDAKSAIIS</sequence>
<dbReference type="OrthoDB" id="3051727at2759"/>
<gene>
    <name evidence="1" type="ORF">CYLTODRAFT_377169</name>
</gene>
<dbReference type="AlphaFoldDB" id="A0A0D7B8K6"/>
<reference evidence="1 2" key="1">
    <citation type="journal article" date="2015" name="Fungal Genet. Biol.">
        <title>Evolution of novel wood decay mechanisms in Agaricales revealed by the genome sequences of Fistulina hepatica and Cylindrobasidium torrendii.</title>
        <authorList>
            <person name="Floudas D."/>
            <person name="Held B.W."/>
            <person name="Riley R."/>
            <person name="Nagy L.G."/>
            <person name="Koehler G."/>
            <person name="Ransdell A.S."/>
            <person name="Younus H."/>
            <person name="Chow J."/>
            <person name="Chiniquy J."/>
            <person name="Lipzen A."/>
            <person name="Tritt A."/>
            <person name="Sun H."/>
            <person name="Haridas S."/>
            <person name="LaButti K."/>
            <person name="Ohm R.A."/>
            <person name="Kues U."/>
            <person name="Blanchette R.A."/>
            <person name="Grigoriev I.V."/>
            <person name="Minto R.E."/>
            <person name="Hibbett D.S."/>
        </authorList>
    </citation>
    <scope>NUCLEOTIDE SEQUENCE [LARGE SCALE GENOMIC DNA]</scope>
    <source>
        <strain evidence="1 2">FP15055 ss-10</strain>
    </source>
</reference>
<dbReference type="EMBL" id="KN880543">
    <property type="protein sequence ID" value="KIY66807.1"/>
    <property type="molecule type" value="Genomic_DNA"/>
</dbReference>
<evidence type="ECO:0000313" key="1">
    <source>
        <dbReference type="EMBL" id="KIY66807.1"/>
    </source>
</evidence>
<accession>A0A0D7B8K6</accession>
<proteinExistence type="predicted"/>
<organism evidence="1 2">
    <name type="scientific">Cylindrobasidium torrendii FP15055 ss-10</name>
    <dbReference type="NCBI Taxonomy" id="1314674"/>
    <lineage>
        <taxon>Eukaryota</taxon>
        <taxon>Fungi</taxon>
        <taxon>Dikarya</taxon>
        <taxon>Basidiomycota</taxon>
        <taxon>Agaricomycotina</taxon>
        <taxon>Agaricomycetes</taxon>
        <taxon>Agaricomycetidae</taxon>
        <taxon>Agaricales</taxon>
        <taxon>Marasmiineae</taxon>
        <taxon>Physalacriaceae</taxon>
        <taxon>Cylindrobasidium</taxon>
    </lineage>
</organism>
<protein>
    <submittedName>
        <fullName evidence="1">Uncharacterized protein</fullName>
    </submittedName>
</protein>
<dbReference type="SUPFAM" id="SSF81301">
    <property type="entry name" value="Nucleotidyltransferase"/>
    <property type="match status" value="1"/>
</dbReference>
<dbReference type="InterPro" id="IPR043519">
    <property type="entry name" value="NT_sf"/>
</dbReference>
<dbReference type="Proteomes" id="UP000054007">
    <property type="component" value="Unassembled WGS sequence"/>
</dbReference>
<name>A0A0D7B8K6_9AGAR</name>
<keyword evidence="2" id="KW-1185">Reference proteome</keyword>
<evidence type="ECO:0000313" key="2">
    <source>
        <dbReference type="Proteomes" id="UP000054007"/>
    </source>
</evidence>
<feature type="non-terminal residue" evidence="1">
    <location>
        <position position="1"/>
    </location>
</feature>